<dbReference type="AlphaFoldDB" id="A0A1H7SC70"/>
<dbReference type="Proteomes" id="UP000199283">
    <property type="component" value="Unassembled WGS sequence"/>
</dbReference>
<name>A0A1H7SC70_9RHOB</name>
<proteinExistence type="predicted"/>
<protein>
    <submittedName>
        <fullName evidence="1">Uncharacterized protein</fullName>
    </submittedName>
</protein>
<keyword evidence="2" id="KW-1185">Reference proteome</keyword>
<evidence type="ECO:0000313" key="2">
    <source>
        <dbReference type="Proteomes" id="UP000199283"/>
    </source>
</evidence>
<organism evidence="1 2">
    <name type="scientific">Jannaschia helgolandensis</name>
    <dbReference type="NCBI Taxonomy" id="188906"/>
    <lineage>
        <taxon>Bacteria</taxon>
        <taxon>Pseudomonadati</taxon>
        <taxon>Pseudomonadota</taxon>
        <taxon>Alphaproteobacteria</taxon>
        <taxon>Rhodobacterales</taxon>
        <taxon>Roseobacteraceae</taxon>
        <taxon>Jannaschia</taxon>
    </lineage>
</organism>
<reference evidence="1 2" key="1">
    <citation type="submission" date="2016-10" db="EMBL/GenBank/DDBJ databases">
        <authorList>
            <person name="de Groot N.N."/>
        </authorList>
    </citation>
    <scope>NUCLEOTIDE SEQUENCE [LARGE SCALE GENOMIC DNA]</scope>
    <source>
        <strain evidence="1 2">DSM 14858</strain>
    </source>
</reference>
<gene>
    <name evidence="1" type="ORF">SAMN04488526_3300</name>
</gene>
<accession>A0A1H7SC70</accession>
<dbReference type="RefSeq" id="WP_175495925.1">
    <property type="nucleotide sequence ID" value="NZ_FNZQ01000008.1"/>
</dbReference>
<dbReference type="EMBL" id="FNZQ01000008">
    <property type="protein sequence ID" value="SEL70242.1"/>
    <property type="molecule type" value="Genomic_DNA"/>
</dbReference>
<sequence>MAVKQGSFGKLIDAVTDRLSDLLDGLVPQPEAVPIPVRTDKRRPR</sequence>
<evidence type="ECO:0000313" key="1">
    <source>
        <dbReference type="EMBL" id="SEL70242.1"/>
    </source>
</evidence>